<accession>A0ABV7YR49</accession>
<evidence type="ECO:0000313" key="2">
    <source>
        <dbReference type="EMBL" id="MFC3766690.1"/>
    </source>
</evidence>
<feature type="domain" description="Aminoglycoside phosphotransferase" evidence="1">
    <location>
        <begin position="9"/>
        <end position="250"/>
    </location>
</feature>
<dbReference type="InterPro" id="IPR011009">
    <property type="entry name" value="Kinase-like_dom_sf"/>
</dbReference>
<proteinExistence type="predicted"/>
<dbReference type="Proteomes" id="UP001595699">
    <property type="component" value="Unassembled WGS sequence"/>
</dbReference>
<dbReference type="SUPFAM" id="SSF56112">
    <property type="entry name" value="Protein kinase-like (PK-like)"/>
    <property type="match status" value="1"/>
</dbReference>
<evidence type="ECO:0000313" key="3">
    <source>
        <dbReference type="Proteomes" id="UP001595699"/>
    </source>
</evidence>
<reference evidence="3" key="1">
    <citation type="journal article" date="2019" name="Int. J. Syst. Evol. Microbiol.">
        <title>The Global Catalogue of Microorganisms (GCM) 10K type strain sequencing project: providing services to taxonomists for standard genome sequencing and annotation.</title>
        <authorList>
            <consortium name="The Broad Institute Genomics Platform"/>
            <consortium name="The Broad Institute Genome Sequencing Center for Infectious Disease"/>
            <person name="Wu L."/>
            <person name="Ma J."/>
        </authorList>
    </citation>
    <scope>NUCLEOTIDE SEQUENCE [LARGE SCALE GENOMIC DNA]</scope>
    <source>
        <strain evidence="3">CGMCC 4.7241</strain>
    </source>
</reference>
<dbReference type="InterPro" id="IPR002575">
    <property type="entry name" value="Aminoglycoside_PTrfase"/>
</dbReference>
<protein>
    <submittedName>
        <fullName evidence="2">Phosphotransferase</fullName>
    </submittedName>
</protein>
<evidence type="ECO:0000259" key="1">
    <source>
        <dbReference type="Pfam" id="PF01636"/>
    </source>
</evidence>
<dbReference type="Pfam" id="PF01636">
    <property type="entry name" value="APH"/>
    <property type="match status" value="1"/>
</dbReference>
<comment type="caution">
    <text evidence="2">The sequence shown here is derived from an EMBL/GenBank/DDBJ whole genome shotgun (WGS) entry which is preliminary data.</text>
</comment>
<keyword evidence="3" id="KW-1185">Reference proteome</keyword>
<dbReference type="Gene3D" id="1.10.510.10">
    <property type="entry name" value="Transferase(Phosphotransferase) domain 1"/>
    <property type="match status" value="1"/>
</dbReference>
<gene>
    <name evidence="2" type="ORF">ACFOUW_38085</name>
</gene>
<dbReference type="RefSeq" id="WP_205118297.1">
    <property type="nucleotide sequence ID" value="NZ_JAFBCM010000001.1"/>
</dbReference>
<dbReference type="Gene3D" id="3.30.200.20">
    <property type="entry name" value="Phosphorylase Kinase, domain 1"/>
    <property type="match status" value="1"/>
</dbReference>
<organism evidence="2 3">
    <name type="scientific">Tenggerimyces flavus</name>
    <dbReference type="NCBI Taxonomy" id="1708749"/>
    <lineage>
        <taxon>Bacteria</taxon>
        <taxon>Bacillati</taxon>
        <taxon>Actinomycetota</taxon>
        <taxon>Actinomycetes</taxon>
        <taxon>Propionibacteriales</taxon>
        <taxon>Nocardioidaceae</taxon>
        <taxon>Tenggerimyces</taxon>
    </lineage>
</organism>
<sequence length="310" mass="33489">MAEAVVTYAPLGHGSHNWSAEVGESRWFVKAYRSGADSAFFQATQASTAALGDRGVSCVLAPVRSRGGLALVPVSPSWELAIFPFVRGRNADFLSSDRELVASAVGELHAFGPVPSDALRWAPGWLQPELRARLASGLSGPWSEGPYGERARTLLLRCRSGIEALLALSDRLVARLESSSEPWVMTHGEPHGGNSMIDSSTGAAVLIDCDAMLVAPRERDLRLLLHASHKGPRGLDNAAVLAAYHRAAGPVVPREWVMELFRAEWHLLEIARYAEQFAAPHVESADTAARIVSLESYVPVTQNWPELNAA</sequence>
<dbReference type="EMBL" id="JBHRZH010000056">
    <property type="protein sequence ID" value="MFC3766690.1"/>
    <property type="molecule type" value="Genomic_DNA"/>
</dbReference>
<name>A0ABV7YR49_9ACTN</name>